<dbReference type="Gene3D" id="3.30.565.10">
    <property type="entry name" value="Histidine kinase-like ATPase, C-terminal domain"/>
    <property type="match status" value="1"/>
</dbReference>
<evidence type="ECO:0000256" key="2">
    <source>
        <dbReference type="ARBA" id="ARBA00004236"/>
    </source>
</evidence>
<evidence type="ECO:0000259" key="14">
    <source>
        <dbReference type="PROSITE" id="PS50112"/>
    </source>
</evidence>
<dbReference type="InterPro" id="IPR001789">
    <property type="entry name" value="Sig_transdc_resp-reg_receiver"/>
</dbReference>
<dbReference type="InterPro" id="IPR036890">
    <property type="entry name" value="HATPase_C_sf"/>
</dbReference>
<organism evidence="15 16">
    <name type="scientific">Ferrimicrobium acidiphilum DSM 19497</name>
    <dbReference type="NCBI Taxonomy" id="1121877"/>
    <lineage>
        <taxon>Bacteria</taxon>
        <taxon>Bacillati</taxon>
        <taxon>Actinomycetota</taxon>
        <taxon>Acidimicrobiia</taxon>
        <taxon>Acidimicrobiales</taxon>
        <taxon>Acidimicrobiaceae</taxon>
        <taxon>Ferrimicrobium</taxon>
    </lineage>
</organism>
<feature type="domain" description="Histidine kinase" evidence="12">
    <location>
        <begin position="156"/>
        <end position="387"/>
    </location>
</feature>
<keyword evidence="8" id="KW-0067">ATP-binding</keyword>
<dbReference type="STRING" id="1121877.FEAC_24240"/>
<dbReference type="eggNOG" id="COG4191">
    <property type="taxonomic scope" value="Bacteria"/>
</dbReference>
<evidence type="ECO:0000256" key="8">
    <source>
        <dbReference type="ARBA" id="ARBA00022840"/>
    </source>
</evidence>
<dbReference type="CDD" id="cd00130">
    <property type="entry name" value="PAS"/>
    <property type="match status" value="1"/>
</dbReference>
<feature type="domain" description="Response regulatory" evidence="13">
    <location>
        <begin position="410"/>
        <end position="526"/>
    </location>
</feature>
<evidence type="ECO:0000256" key="4">
    <source>
        <dbReference type="ARBA" id="ARBA00022553"/>
    </source>
</evidence>
<dbReference type="SMART" id="SM00387">
    <property type="entry name" value="HATPase_c"/>
    <property type="match status" value="1"/>
</dbReference>
<keyword evidence="16" id="KW-1185">Reference proteome</keyword>
<dbReference type="EC" id="2.7.13.3" evidence="3"/>
<feature type="coiled-coil region" evidence="11">
    <location>
        <begin position="111"/>
        <end position="147"/>
    </location>
</feature>
<comment type="catalytic activity">
    <reaction evidence="1">
        <text>ATP + protein L-histidine = ADP + protein N-phospho-L-histidine.</text>
        <dbReference type="EC" id="2.7.13.3"/>
    </reaction>
</comment>
<dbReference type="SUPFAM" id="SSF55874">
    <property type="entry name" value="ATPase domain of HSP90 chaperone/DNA topoisomerase II/histidine kinase"/>
    <property type="match status" value="1"/>
</dbReference>
<dbReference type="InterPro" id="IPR011006">
    <property type="entry name" value="CheY-like_superfamily"/>
</dbReference>
<keyword evidence="11" id="KW-0175">Coiled coil</keyword>
<dbReference type="Pfam" id="PF00989">
    <property type="entry name" value="PAS"/>
    <property type="match status" value="1"/>
</dbReference>
<evidence type="ECO:0000256" key="11">
    <source>
        <dbReference type="SAM" id="Coils"/>
    </source>
</evidence>
<dbReference type="SUPFAM" id="SSF52172">
    <property type="entry name" value="CheY-like"/>
    <property type="match status" value="1"/>
</dbReference>
<dbReference type="PROSITE" id="PS50110">
    <property type="entry name" value="RESPONSE_REGULATORY"/>
    <property type="match status" value="1"/>
</dbReference>
<protein>
    <recommendedName>
        <fullName evidence="3">histidine kinase</fullName>
        <ecNumber evidence="3">2.7.13.3</ecNumber>
    </recommendedName>
</protein>
<dbReference type="PRINTS" id="PR00344">
    <property type="entry name" value="BCTRLSENSOR"/>
</dbReference>
<dbReference type="Proteomes" id="UP000032336">
    <property type="component" value="Unassembled WGS sequence"/>
</dbReference>
<dbReference type="GeneID" id="78373458"/>
<feature type="modified residue" description="4-aspartylphosphate" evidence="10">
    <location>
        <position position="461"/>
    </location>
</feature>
<dbReference type="PROSITE" id="PS50109">
    <property type="entry name" value="HIS_KIN"/>
    <property type="match status" value="1"/>
</dbReference>
<proteinExistence type="predicted"/>
<evidence type="ECO:0000256" key="7">
    <source>
        <dbReference type="ARBA" id="ARBA00022777"/>
    </source>
</evidence>
<dbReference type="GO" id="GO:0000155">
    <property type="term" value="F:phosphorelay sensor kinase activity"/>
    <property type="evidence" value="ECO:0007669"/>
    <property type="project" value="InterPro"/>
</dbReference>
<dbReference type="PANTHER" id="PTHR43065">
    <property type="entry name" value="SENSOR HISTIDINE KINASE"/>
    <property type="match status" value="1"/>
</dbReference>
<dbReference type="SMART" id="SM00448">
    <property type="entry name" value="REC"/>
    <property type="match status" value="1"/>
</dbReference>
<keyword evidence="6" id="KW-0547">Nucleotide-binding</keyword>
<dbReference type="Pfam" id="PF00072">
    <property type="entry name" value="Response_reg"/>
    <property type="match status" value="1"/>
</dbReference>
<evidence type="ECO:0000313" key="16">
    <source>
        <dbReference type="Proteomes" id="UP000032336"/>
    </source>
</evidence>
<dbReference type="InterPro" id="IPR000014">
    <property type="entry name" value="PAS"/>
</dbReference>
<dbReference type="GO" id="GO:0006355">
    <property type="term" value="P:regulation of DNA-templated transcription"/>
    <property type="evidence" value="ECO:0007669"/>
    <property type="project" value="InterPro"/>
</dbReference>
<accession>A0A0D8FSE8</accession>
<evidence type="ECO:0000256" key="9">
    <source>
        <dbReference type="ARBA" id="ARBA00023012"/>
    </source>
</evidence>
<dbReference type="InterPro" id="IPR003661">
    <property type="entry name" value="HisK_dim/P_dom"/>
</dbReference>
<evidence type="ECO:0000259" key="13">
    <source>
        <dbReference type="PROSITE" id="PS50110"/>
    </source>
</evidence>
<sequence length="530" mass="57978">MTQLTDGTVVRLLHAAPIAMIVIDNAGLIVLVNAEAERLFGYRSEELIGTPVQPLICIGDTRFLSSAAGLEMVGRRQDGSEFSVAVSVSTLSTETGLLISATILDISQRIEVEAESEREKRESERVRLEAETDRERLEVQLHQSQRMESLGQLAGGVAHDFNNLLAVIMNYTSFVADELSAVAMTSTDSKWDEPLKDVRQIQLAAERASLLTHQLLSFARREVVQPRALSLNSAIVRMEQILRRTIGELVKLVTTLTDNLPMIMADPGQIEQIILNLAINARDAMPNGGKLSIDTSMREVTLEESSESGISMGSFVCCRVNDIRVGMSAEVRDRACEPFFTTKPRGEGSGLGLATVYGIVFQSGGHTRIDSDEGIGTTITVFLPAAEQNVAVENLGEIIDGLNPRIGTETVLVVDDEDALREVTRRILTRNGYTVITASSSAEAIEIAASYPRDIDLLLTDVIMPIMQGPTVANKVRQLRPDIKVLFISGYAQPVLEAGAVLETEFELVEKPFNQVTLLEHVRKVLDHAE</sequence>
<evidence type="ECO:0000256" key="3">
    <source>
        <dbReference type="ARBA" id="ARBA00012438"/>
    </source>
</evidence>
<dbReference type="InterPro" id="IPR005467">
    <property type="entry name" value="His_kinase_dom"/>
</dbReference>
<dbReference type="PANTHER" id="PTHR43065:SF42">
    <property type="entry name" value="TWO-COMPONENT SENSOR PPRA"/>
    <property type="match status" value="1"/>
</dbReference>
<dbReference type="InterPro" id="IPR003594">
    <property type="entry name" value="HATPase_dom"/>
</dbReference>
<evidence type="ECO:0000259" key="12">
    <source>
        <dbReference type="PROSITE" id="PS50109"/>
    </source>
</evidence>
<evidence type="ECO:0000313" key="15">
    <source>
        <dbReference type="EMBL" id="KJE75864.1"/>
    </source>
</evidence>
<name>A0A0D8FSE8_9ACTN</name>
<feature type="domain" description="PAS" evidence="14">
    <location>
        <begin position="5"/>
        <end position="49"/>
    </location>
</feature>
<dbReference type="Gene3D" id="3.30.450.20">
    <property type="entry name" value="PAS domain"/>
    <property type="match status" value="1"/>
</dbReference>
<keyword evidence="5" id="KW-0808">Transferase</keyword>
<dbReference type="NCBIfam" id="TIGR00229">
    <property type="entry name" value="sensory_box"/>
    <property type="match status" value="1"/>
</dbReference>
<dbReference type="PROSITE" id="PS50112">
    <property type="entry name" value="PAS"/>
    <property type="match status" value="1"/>
</dbReference>
<evidence type="ECO:0000256" key="6">
    <source>
        <dbReference type="ARBA" id="ARBA00022741"/>
    </source>
</evidence>
<dbReference type="SMART" id="SM00388">
    <property type="entry name" value="HisKA"/>
    <property type="match status" value="1"/>
</dbReference>
<dbReference type="InterPro" id="IPR013767">
    <property type="entry name" value="PAS_fold"/>
</dbReference>
<dbReference type="PATRIC" id="fig|1121877.4.peg.2705"/>
<dbReference type="RefSeq" id="WP_035390847.1">
    <property type="nucleotide sequence ID" value="NZ_JQKF01000032.1"/>
</dbReference>
<comment type="caution">
    <text evidence="15">The sequence shown here is derived from an EMBL/GenBank/DDBJ whole genome shotgun (WGS) entry which is preliminary data.</text>
</comment>
<evidence type="ECO:0000256" key="10">
    <source>
        <dbReference type="PROSITE-ProRule" id="PRU00169"/>
    </source>
</evidence>
<dbReference type="EMBL" id="JXUW01000027">
    <property type="protein sequence ID" value="KJE75864.1"/>
    <property type="molecule type" value="Genomic_DNA"/>
</dbReference>
<gene>
    <name evidence="15" type="ORF">FEAC_24240</name>
</gene>
<evidence type="ECO:0000256" key="5">
    <source>
        <dbReference type="ARBA" id="ARBA00022679"/>
    </source>
</evidence>
<dbReference type="SUPFAM" id="SSF55785">
    <property type="entry name" value="PYP-like sensor domain (PAS domain)"/>
    <property type="match status" value="1"/>
</dbReference>
<dbReference type="InterPro" id="IPR035965">
    <property type="entry name" value="PAS-like_dom_sf"/>
</dbReference>
<dbReference type="Gene3D" id="3.40.50.2300">
    <property type="match status" value="1"/>
</dbReference>
<keyword evidence="9" id="KW-0902">Two-component regulatory system</keyword>
<dbReference type="SUPFAM" id="SSF47384">
    <property type="entry name" value="Homodimeric domain of signal transducing histidine kinase"/>
    <property type="match status" value="1"/>
</dbReference>
<comment type="subcellular location">
    <subcellularLocation>
        <location evidence="2">Cell membrane</location>
    </subcellularLocation>
</comment>
<dbReference type="CDD" id="cd00082">
    <property type="entry name" value="HisKA"/>
    <property type="match status" value="1"/>
</dbReference>
<dbReference type="Gene3D" id="1.10.287.130">
    <property type="match status" value="1"/>
</dbReference>
<dbReference type="GO" id="GO:0005886">
    <property type="term" value="C:plasma membrane"/>
    <property type="evidence" value="ECO:0007669"/>
    <property type="project" value="UniProtKB-SubCell"/>
</dbReference>
<dbReference type="Pfam" id="PF02518">
    <property type="entry name" value="HATPase_c"/>
    <property type="match status" value="1"/>
</dbReference>
<dbReference type="AlphaFoldDB" id="A0A0D8FSE8"/>
<evidence type="ECO:0000256" key="1">
    <source>
        <dbReference type="ARBA" id="ARBA00000085"/>
    </source>
</evidence>
<keyword evidence="4 10" id="KW-0597">Phosphoprotein</keyword>
<dbReference type="InterPro" id="IPR036097">
    <property type="entry name" value="HisK_dim/P_sf"/>
</dbReference>
<keyword evidence="7" id="KW-0418">Kinase</keyword>
<dbReference type="InterPro" id="IPR004358">
    <property type="entry name" value="Sig_transdc_His_kin-like_C"/>
</dbReference>
<dbReference type="GO" id="GO:0005524">
    <property type="term" value="F:ATP binding"/>
    <property type="evidence" value="ECO:0007669"/>
    <property type="project" value="UniProtKB-KW"/>
</dbReference>
<dbReference type="SMART" id="SM00091">
    <property type="entry name" value="PAS"/>
    <property type="match status" value="1"/>
</dbReference>
<reference evidence="15 16" key="1">
    <citation type="submission" date="2015-01" db="EMBL/GenBank/DDBJ databases">
        <title>Draft genome of the acidophilic iron oxidizer Ferrimicrobium acidiphilum strain T23.</title>
        <authorList>
            <person name="Poehlein A."/>
            <person name="Eisen S."/>
            <person name="Schloemann M."/>
            <person name="Johnson B.D."/>
            <person name="Daniel R."/>
            <person name="Muehling M."/>
        </authorList>
    </citation>
    <scope>NUCLEOTIDE SEQUENCE [LARGE SCALE GENOMIC DNA]</scope>
    <source>
        <strain evidence="15 16">T23</strain>
    </source>
</reference>